<dbReference type="EMBL" id="BAABJO010000043">
    <property type="protein sequence ID" value="GAA5139243.1"/>
    <property type="molecule type" value="Genomic_DNA"/>
</dbReference>
<gene>
    <name evidence="1" type="ORF">GCM10023320_75040</name>
</gene>
<evidence type="ECO:0000313" key="1">
    <source>
        <dbReference type="EMBL" id="GAA5139243.1"/>
    </source>
</evidence>
<protein>
    <recommendedName>
        <fullName evidence="3">AbiEi antitoxin of type IV toxin-antitoxin system</fullName>
    </recommendedName>
</protein>
<comment type="caution">
    <text evidence="1">The sequence shown here is derived from an EMBL/GenBank/DDBJ whole genome shotgun (WGS) entry which is preliminary data.</text>
</comment>
<sequence length="305" mass="33380">MDLPELSVRSQLLDAGFTDDEVRRLVRAGRLTPLRRGVYVEGSVPDDVLAKHVLQVEAALGQLADDAVVSHVSAAVLHGLRIWGIPLDRVHVTRSRRNGGRCGALVHVHTAPLDPAEIVTIGGRPVTSLARTIADLARSLPFERAVVLADAAMFHKRTDRLERAGLVEALARAPRWPGSPAARRVVAFANGLSESVGESRSRVALAAGLALPELQWEVRARDTGEFIGRVDFGWPGVRTVGEFDGLVKYGRTLRPDQDPVEVLVAEKLREDALRAEDLGVARWIWSDLNRFAPVAARIRSHFRPT</sequence>
<name>A0ABP9P2D5_9PSEU</name>
<evidence type="ECO:0000313" key="2">
    <source>
        <dbReference type="Proteomes" id="UP001500804"/>
    </source>
</evidence>
<keyword evidence="2" id="KW-1185">Reference proteome</keyword>
<reference evidence="2" key="1">
    <citation type="journal article" date="2019" name="Int. J. Syst. Evol. Microbiol.">
        <title>The Global Catalogue of Microorganisms (GCM) 10K type strain sequencing project: providing services to taxonomists for standard genome sequencing and annotation.</title>
        <authorList>
            <consortium name="The Broad Institute Genomics Platform"/>
            <consortium name="The Broad Institute Genome Sequencing Center for Infectious Disease"/>
            <person name="Wu L."/>
            <person name="Ma J."/>
        </authorList>
    </citation>
    <scope>NUCLEOTIDE SEQUENCE [LARGE SCALE GENOMIC DNA]</scope>
    <source>
        <strain evidence="2">JCM 18302</strain>
    </source>
</reference>
<dbReference type="RefSeq" id="WP_345612001.1">
    <property type="nucleotide sequence ID" value="NZ_BAABJO010000043.1"/>
</dbReference>
<organism evidence="1 2">
    <name type="scientific">Pseudonocardia adelaidensis</name>
    <dbReference type="NCBI Taxonomy" id="648754"/>
    <lineage>
        <taxon>Bacteria</taxon>
        <taxon>Bacillati</taxon>
        <taxon>Actinomycetota</taxon>
        <taxon>Actinomycetes</taxon>
        <taxon>Pseudonocardiales</taxon>
        <taxon>Pseudonocardiaceae</taxon>
        <taxon>Pseudonocardia</taxon>
    </lineage>
</organism>
<proteinExistence type="predicted"/>
<dbReference type="Proteomes" id="UP001500804">
    <property type="component" value="Unassembled WGS sequence"/>
</dbReference>
<evidence type="ECO:0008006" key="3">
    <source>
        <dbReference type="Google" id="ProtNLM"/>
    </source>
</evidence>
<accession>A0ABP9P2D5</accession>